<dbReference type="GO" id="GO:0006811">
    <property type="term" value="P:monoatomic ion transport"/>
    <property type="evidence" value="ECO:0007669"/>
    <property type="project" value="UniProtKB-KW"/>
</dbReference>
<proteinExistence type="inferred from homology"/>
<organism evidence="14 15">
    <name type="scientific">Candidatus Limivivens intestinipullorum</name>
    <dbReference type="NCBI Taxonomy" id="2840858"/>
    <lineage>
        <taxon>Bacteria</taxon>
        <taxon>Bacillati</taxon>
        <taxon>Bacillota</taxon>
        <taxon>Clostridia</taxon>
        <taxon>Lachnospirales</taxon>
        <taxon>Lachnospiraceae</taxon>
        <taxon>Lachnospiraceae incertae sedis</taxon>
        <taxon>Candidatus Limivivens</taxon>
    </lineage>
</organism>
<dbReference type="InterPro" id="IPR048279">
    <property type="entry name" value="MdtK-like"/>
</dbReference>
<evidence type="ECO:0000256" key="9">
    <source>
        <dbReference type="ARBA" id="ARBA00022989"/>
    </source>
</evidence>
<comment type="subcellular location">
    <subcellularLocation>
        <location evidence="2">Cell membrane</location>
        <topology evidence="2">Multi-pass membrane protein</topology>
    </subcellularLocation>
</comment>
<dbReference type="NCBIfam" id="TIGR00797">
    <property type="entry name" value="matE"/>
    <property type="match status" value="1"/>
</dbReference>
<feature type="transmembrane region" description="Helical" evidence="13">
    <location>
        <begin position="173"/>
        <end position="195"/>
    </location>
</feature>
<evidence type="ECO:0000256" key="10">
    <source>
        <dbReference type="ARBA" id="ARBA00023065"/>
    </source>
</evidence>
<feature type="transmembrane region" description="Helical" evidence="13">
    <location>
        <begin position="215"/>
        <end position="232"/>
    </location>
</feature>
<dbReference type="GO" id="GO:0042910">
    <property type="term" value="F:xenobiotic transmembrane transporter activity"/>
    <property type="evidence" value="ECO:0007669"/>
    <property type="project" value="InterPro"/>
</dbReference>
<feature type="transmembrane region" description="Helical" evidence="13">
    <location>
        <begin position="70"/>
        <end position="92"/>
    </location>
</feature>
<feature type="transmembrane region" description="Helical" evidence="13">
    <location>
        <begin position="112"/>
        <end position="133"/>
    </location>
</feature>
<keyword evidence="11 13" id="KW-0472">Membrane</keyword>
<reference evidence="14" key="1">
    <citation type="submission" date="2020-10" db="EMBL/GenBank/DDBJ databases">
        <authorList>
            <person name="Gilroy R."/>
        </authorList>
    </citation>
    <scope>NUCLEOTIDE SEQUENCE</scope>
    <source>
        <strain evidence="14">CHK190-19873</strain>
    </source>
</reference>
<dbReference type="Proteomes" id="UP000823935">
    <property type="component" value="Unassembled WGS sequence"/>
</dbReference>
<evidence type="ECO:0000256" key="7">
    <source>
        <dbReference type="ARBA" id="ARBA00022475"/>
    </source>
</evidence>
<evidence type="ECO:0000256" key="6">
    <source>
        <dbReference type="ARBA" id="ARBA00022449"/>
    </source>
</evidence>
<feature type="transmembrane region" description="Helical" evidence="13">
    <location>
        <begin position="298"/>
        <end position="318"/>
    </location>
</feature>
<comment type="function">
    <text evidence="1">Multidrug efflux pump.</text>
</comment>
<feature type="transmembrane region" description="Helical" evidence="13">
    <location>
        <begin position="338"/>
        <end position="362"/>
    </location>
</feature>
<dbReference type="EMBL" id="DVIQ01000086">
    <property type="protein sequence ID" value="HIS32531.1"/>
    <property type="molecule type" value="Genomic_DNA"/>
</dbReference>
<dbReference type="Pfam" id="PF01554">
    <property type="entry name" value="MatE"/>
    <property type="match status" value="2"/>
</dbReference>
<comment type="caution">
    <text evidence="14">The sequence shown here is derived from an EMBL/GenBank/DDBJ whole genome shotgun (WGS) entry which is preliminary data.</text>
</comment>
<dbReference type="GO" id="GO:0015297">
    <property type="term" value="F:antiporter activity"/>
    <property type="evidence" value="ECO:0007669"/>
    <property type="project" value="UniProtKB-KW"/>
</dbReference>
<dbReference type="GO" id="GO:0005886">
    <property type="term" value="C:plasma membrane"/>
    <property type="evidence" value="ECO:0007669"/>
    <property type="project" value="UniProtKB-SubCell"/>
</dbReference>
<evidence type="ECO:0000256" key="2">
    <source>
        <dbReference type="ARBA" id="ARBA00004651"/>
    </source>
</evidence>
<dbReference type="PIRSF" id="PIRSF006603">
    <property type="entry name" value="DinF"/>
    <property type="match status" value="1"/>
</dbReference>
<keyword evidence="6" id="KW-0050">Antiport</keyword>
<keyword evidence="10" id="KW-0406">Ion transport</keyword>
<evidence type="ECO:0000256" key="5">
    <source>
        <dbReference type="ARBA" id="ARBA00022448"/>
    </source>
</evidence>
<evidence type="ECO:0000256" key="12">
    <source>
        <dbReference type="ARBA" id="ARBA00031636"/>
    </source>
</evidence>
<keyword evidence="9 13" id="KW-1133">Transmembrane helix</keyword>
<comment type="similarity">
    <text evidence="3">Belongs to the multi antimicrobial extrusion (MATE) (TC 2.A.66.1) family.</text>
</comment>
<evidence type="ECO:0000313" key="15">
    <source>
        <dbReference type="Proteomes" id="UP000823935"/>
    </source>
</evidence>
<reference evidence="14" key="2">
    <citation type="journal article" date="2021" name="PeerJ">
        <title>Extensive microbial diversity within the chicken gut microbiome revealed by metagenomics and culture.</title>
        <authorList>
            <person name="Gilroy R."/>
            <person name="Ravi A."/>
            <person name="Getino M."/>
            <person name="Pursley I."/>
            <person name="Horton D.L."/>
            <person name="Alikhan N.F."/>
            <person name="Baker D."/>
            <person name="Gharbi K."/>
            <person name="Hall N."/>
            <person name="Watson M."/>
            <person name="Adriaenssens E.M."/>
            <person name="Foster-Nyarko E."/>
            <person name="Jarju S."/>
            <person name="Secka A."/>
            <person name="Antonio M."/>
            <person name="Oren A."/>
            <person name="Chaudhuri R.R."/>
            <person name="La Ragione R."/>
            <person name="Hildebrand F."/>
            <person name="Pallen M.J."/>
        </authorList>
    </citation>
    <scope>NUCLEOTIDE SEQUENCE</scope>
    <source>
        <strain evidence="14">CHK190-19873</strain>
    </source>
</reference>
<evidence type="ECO:0000313" key="14">
    <source>
        <dbReference type="EMBL" id="HIS32531.1"/>
    </source>
</evidence>
<keyword evidence="8 13" id="KW-0812">Transmembrane</keyword>
<feature type="transmembrane region" description="Helical" evidence="13">
    <location>
        <begin position="27"/>
        <end position="49"/>
    </location>
</feature>
<evidence type="ECO:0000256" key="13">
    <source>
        <dbReference type="SAM" id="Phobius"/>
    </source>
</evidence>
<feature type="transmembrane region" description="Helical" evidence="13">
    <location>
        <begin position="145"/>
        <end position="167"/>
    </location>
</feature>
<name>A0A9D1EVI6_9FIRM</name>
<evidence type="ECO:0000256" key="1">
    <source>
        <dbReference type="ARBA" id="ARBA00003408"/>
    </source>
</evidence>
<gene>
    <name evidence="14" type="ORF">IAB44_13455</name>
</gene>
<protein>
    <recommendedName>
        <fullName evidence="4">Probable multidrug resistance protein NorM</fullName>
    </recommendedName>
    <alternativeName>
        <fullName evidence="12">Multidrug-efflux transporter</fullName>
    </alternativeName>
</protein>
<dbReference type="PANTHER" id="PTHR43298:SF2">
    <property type="entry name" value="FMN_FAD EXPORTER YEEO-RELATED"/>
    <property type="match status" value="1"/>
</dbReference>
<keyword evidence="7" id="KW-1003">Cell membrane</keyword>
<dbReference type="InterPro" id="IPR002528">
    <property type="entry name" value="MATE_fam"/>
</dbReference>
<evidence type="ECO:0000256" key="3">
    <source>
        <dbReference type="ARBA" id="ARBA00010199"/>
    </source>
</evidence>
<evidence type="ECO:0000256" key="8">
    <source>
        <dbReference type="ARBA" id="ARBA00022692"/>
    </source>
</evidence>
<evidence type="ECO:0000256" key="4">
    <source>
        <dbReference type="ARBA" id="ARBA00020268"/>
    </source>
</evidence>
<dbReference type="AlphaFoldDB" id="A0A9D1EVI6"/>
<sequence length="428" mass="46149">MSSLVMVLYNLADTFFVGMLNDPIQNAAVALAAPILLAFNAVNNLFGVGSSSMMSRAMGRKDFDTVRKSSAFGFYCAVGGGLLISLICGVFEVPILTLMGAEESTYEATAGYVLWTVIFGAAPSILNVVMAYMVRAEGNALHASIGTMSGCFLNIILDPIFILPWGLNMGAAGAGLATMISNCAACAYFFVLLFIRRKDTNISFSPRHFTLKKEIVLGVFGVGLPASIQNLLNVTGMTILNNFTAAFGADAIAAMGITQKIYMVPMNVSSGISQGVMPLVGYNYASGNTQRMKKTVTLSAKIILAFMVIVTLFFYVFAGGLVELFMSNPSIIEYGTRFMRGFCLGLPFLSMDFLAVGVFQAVGMGKYSLCFAILRKVVLEIPALYILNFLFPLYGLAYAQFAAEIVLAAAAVIILARIFRQMEKTKRF</sequence>
<evidence type="ECO:0000256" key="11">
    <source>
        <dbReference type="ARBA" id="ARBA00023136"/>
    </source>
</evidence>
<accession>A0A9D1EVI6</accession>
<dbReference type="PANTHER" id="PTHR43298">
    <property type="entry name" value="MULTIDRUG RESISTANCE PROTEIN NORM-RELATED"/>
    <property type="match status" value="1"/>
</dbReference>
<feature type="transmembrane region" description="Helical" evidence="13">
    <location>
        <begin position="397"/>
        <end position="419"/>
    </location>
</feature>
<keyword evidence="5" id="KW-0813">Transport</keyword>
<feature type="transmembrane region" description="Helical" evidence="13">
    <location>
        <begin position="369"/>
        <end position="391"/>
    </location>
</feature>
<dbReference type="InterPro" id="IPR050222">
    <property type="entry name" value="MATE_MdtK"/>
</dbReference>